<dbReference type="InterPro" id="IPR001683">
    <property type="entry name" value="PX_dom"/>
</dbReference>
<keyword evidence="4" id="KW-0926">Vacuole</keyword>
<reference evidence="11 12" key="1">
    <citation type="submission" date="2014-04" db="EMBL/GenBank/DDBJ databases">
        <authorList>
            <consortium name="DOE Joint Genome Institute"/>
            <person name="Kuo A."/>
            <person name="Zuccaro A."/>
            <person name="Kohler A."/>
            <person name="Nagy L.G."/>
            <person name="Floudas D."/>
            <person name="Copeland A."/>
            <person name="Barry K.W."/>
            <person name="Cichocki N."/>
            <person name="Veneault-Fourrey C."/>
            <person name="LaButti K."/>
            <person name="Lindquist E.A."/>
            <person name="Lipzen A."/>
            <person name="Lundell T."/>
            <person name="Morin E."/>
            <person name="Murat C."/>
            <person name="Sun H."/>
            <person name="Tunlid A."/>
            <person name="Henrissat B."/>
            <person name="Grigoriev I.V."/>
            <person name="Hibbett D.S."/>
            <person name="Martin F."/>
            <person name="Nordberg H.P."/>
            <person name="Cantor M.N."/>
            <person name="Hua S.X."/>
        </authorList>
    </citation>
    <scope>NUCLEOTIDE SEQUENCE [LARGE SCALE GENOMIC DNA]</scope>
    <source>
        <strain evidence="11 12">MAFF 305830</strain>
    </source>
</reference>
<reference evidence="12" key="2">
    <citation type="submission" date="2015-01" db="EMBL/GenBank/DDBJ databases">
        <title>Evolutionary Origins and Diversification of the Mycorrhizal Mutualists.</title>
        <authorList>
            <consortium name="DOE Joint Genome Institute"/>
            <consortium name="Mycorrhizal Genomics Consortium"/>
            <person name="Kohler A."/>
            <person name="Kuo A."/>
            <person name="Nagy L.G."/>
            <person name="Floudas D."/>
            <person name="Copeland A."/>
            <person name="Barry K.W."/>
            <person name="Cichocki N."/>
            <person name="Veneault-Fourrey C."/>
            <person name="LaButti K."/>
            <person name="Lindquist E.A."/>
            <person name="Lipzen A."/>
            <person name="Lundell T."/>
            <person name="Morin E."/>
            <person name="Murat C."/>
            <person name="Riley R."/>
            <person name="Ohm R."/>
            <person name="Sun H."/>
            <person name="Tunlid A."/>
            <person name="Henrissat B."/>
            <person name="Grigoriev I.V."/>
            <person name="Hibbett D.S."/>
            <person name="Martin F."/>
        </authorList>
    </citation>
    <scope>NUCLEOTIDE SEQUENCE [LARGE SCALE GENOMIC DNA]</scope>
    <source>
        <strain evidence="12">MAFF 305830</strain>
    </source>
</reference>
<name>A0A0C2XXT4_SERVB</name>
<accession>A0A0C2XXT4</accession>
<comment type="subcellular location">
    <subcellularLocation>
        <location evidence="2">Endosome</location>
    </subcellularLocation>
    <subcellularLocation>
        <location evidence="1">Vacuole membrane</location>
        <topology evidence="1">Peripheral membrane protein</topology>
    </subcellularLocation>
</comment>
<evidence type="ECO:0000256" key="1">
    <source>
        <dbReference type="ARBA" id="ARBA00004148"/>
    </source>
</evidence>
<keyword evidence="5" id="KW-0967">Endosome</keyword>
<dbReference type="CDD" id="cd07280">
    <property type="entry name" value="PX_YPT35"/>
    <property type="match status" value="1"/>
</dbReference>
<dbReference type="PROSITE" id="PS50195">
    <property type="entry name" value="PX"/>
    <property type="match status" value="1"/>
</dbReference>
<comment type="function">
    <text evidence="7">Recruits the lipid transfer protein VPS13 to endosomal and vacuolar membranes.</text>
</comment>
<dbReference type="Proteomes" id="UP000054097">
    <property type="component" value="Unassembled WGS sequence"/>
</dbReference>
<dbReference type="SUPFAM" id="SSF64268">
    <property type="entry name" value="PX domain"/>
    <property type="match status" value="1"/>
</dbReference>
<gene>
    <name evidence="11" type="ORF">M408DRAFT_158581</name>
</gene>
<evidence type="ECO:0000256" key="8">
    <source>
        <dbReference type="ARBA" id="ARBA00033774"/>
    </source>
</evidence>
<evidence type="ECO:0000259" key="10">
    <source>
        <dbReference type="PROSITE" id="PS50195"/>
    </source>
</evidence>
<evidence type="ECO:0000313" key="11">
    <source>
        <dbReference type="EMBL" id="KIM33662.1"/>
    </source>
</evidence>
<dbReference type="InterPro" id="IPR036871">
    <property type="entry name" value="PX_dom_sf"/>
</dbReference>
<dbReference type="GO" id="GO:0005774">
    <property type="term" value="C:vacuolar membrane"/>
    <property type="evidence" value="ECO:0007669"/>
    <property type="project" value="UniProtKB-SubCell"/>
</dbReference>
<evidence type="ECO:0000256" key="4">
    <source>
        <dbReference type="ARBA" id="ARBA00022554"/>
    </source>
</evidence>
<evidence type="ECO:0000313" key="12">
    <source>
        <dbReference type="Proteomes" id="UP000054097"/>
    </source>
</evidence>
<dbReference type="GO" id="GO:0032266">
    <property type="term" value="F:phosphatidylinositol-3-phosphate binding"/>
    <property type="evidence" value="ECO:0007669"/>
    <property type="project" value="InterPro"/>
</dbReference>
<evidence type="ECO:0000256" key="2">
    <source>
        <dbReference type="ARBA" id="ARBA00004177"/>
    </source>
</evidence>
<dbReference type="HOGENOM" id="CLU_078839_0_0_1"/>
<keyword evidence="12" id="KW-1185">Reference proteome</keyword>
<feature type="domain" description="PX" evidence="10">
    <location>
        <begin position="103"/>
        <end position="214"/>
    </location>
</feature>
<evidence type="ECO:0000256" key="5">
    <source>
        <dbReference type="ARBA" id="ARBA00022753"/>
    </source>
</evidence>
<evidence type="ECO:0000256" key="7">
    <source>
        <dbReference type="ARBA" id="ARBA00033728"/>
    </source>
</evidence>
<dbReference type="InterPro" id="IPR037917">
    <property type="entry name" value="Ypt35_PX"/>
</dbReference>
<evidence type="ECO:0000256" key="3">
    <source>
        <dbReference type="ARBA" id="ARBA00007426"/>
    </source>
</evidence>
<dbReference type="EMBL" id="KN824278">
    <property type="protein sequence ID" value="KIM33662.1"/>
    <property type="molecule type" value="Genomic_DNA"/>
</dbReference>
<protein>
    <recommendedName>
        <fullName evidence="8">Endosomal/vacuolar adapter protein YPT35</fullName>
    </recommendedName>
    <alternativeName>
        <fullName evidence="9">PX domain-containing protein YPT35</fullName>
    </alternativeName>
</protein>
<keyword evidence="6" id="KW-0472">Membrane</keyword>
<dbReference type="STRING" id="933852.A0A0C2XXT4"/>
<sequence length="214" mass="24028">MSLSTPVSPASPSTPVHPFANTKSLITVIRDDHVDVEAEQEFLADFEDDDTVDTQSIRPSKSTADARSVISHEIWLDDQSLSSSTFARNAIISGWTCVGDQKLGAYVGMYSTPPSLPVTDSGAVYDCVITTKEGNAIHMLKRYNDFVRLRHLLMRSLKPNLHVYVPRLPPKSPLARYRPVFLDRRRVALQSWLRNVVLHPEIGGCLVLRQWVME</sequence>
<evidence type="ECO:0000256" key="6">
    <source>
        <dbReference type="ARBA" id="ARBA00023136"/>
    </source>
</evidence>
<comment type="similarity">
    <text evidence="3">Belongs to the YPT35 family.</text>
</comment>
<organism evidence="11 12">
    <name type="scientific">Serendipita vermifera MAFF 305830</name>
    <dbReference type="NCBI Taxonomy" id="933852"/>
    <lineage>
        <taxon>Eukaryota</taxon>
        <taxon>Fungi</taxon>
        <taxon>Dikarya</taxon>
        <taxon>Basidiomycota</taxon>
        <taxon>Agaricomycotina</taxon>
        <taxon>Agaricomycetes</taxon>
        <taxon>Sebacinales</taxon>
        <taxon>Serendipitaceae</taxon>
        <taxon>Serendipita</taxon>
    </lineage>
</organism>
<dbReference type="Pfam" id="PF00787">
    <property type="entry name" value="PX"/>
    <property type="match status" value="1"/>
</dbReference>
<dbReference type="Gene3D" id="3.30.1520.10">
    <property type="entry name" value="Phox-like domain"/>
    <property type="match status" value="1"/>
</dbReference>
<evidence type="ECO:0000256" key="9">
    <source>
        <dbReference type="ARBA" id="ARBA00033785"/>
    </source>
</evidence>
<dbReference type="OrthoDB" id="10254720at2759"/>
<dbReference type="GO" id="GO:0010008">
    <property type="term" value="C:endosome membrane"/>
    <property type="evidence" value="ECO:0007669"/>
    <property type="project" value="UniProtKB-SubCell"/>
</dbReference>
<proteinExistence type="inferred from homology"/>
<dbReference type="AlphaFoldDB" id="A0A0C2XXT4"/>